<dbReference type="GO" id="GO:0004315">
    <property type="term" value="F:3-oxoacyl-[acyl-carrier-protein] synthase activity"/>
    <property type="evidence" value="ECO:0007669"/>
    <property type="project" value="InterPro"/>
</dbReference>
<evidence type="ECO:0000256" key="6">
    <source>
        <dbReference type="PROSITE-ProRule" id="PRU01363"/>
    </source>
</evidence>
<dbReference type="Pfam" id="PF00550">
    <property type="entry name" value="PP-binding"/>
    <property type="match status" value="1"/>
</dbReference>
<dbReference type="EMBL" id="AP022871">
    <property type="protein sequence ID" value="BCB89367.1"/>
    <property type="molecule type" value="Genomic_DNA"/>
</dbReference>
<dbReference type="Gene3D" id="3.40.366.10">
    <property type="entry name" value="Malonyl-Coenzyme A Acyl Carrier Protein, domain 2"/>
    <property type="match status" value="2"/>
</dbReference>
<dbReference type="InterPro" id="IPR014030">
    <property type="entry name" value="Ketoacyl_synth_N"/>
</dbReference>
<feature type="compositionally biased region" description="Low complexity" evidence="7">
    <location>
        <begin position="1518"/>
        <end position="1530"/>
    </location>
</feature>
<dbReference type="InterPro" id="IPR001227">
    <property type="entry name" value="Ac_transferase_dom_sf"/>
</dbReference>
<dbReference type="SUPFAM" id="SSF51735">
    <property type="entry name" value="NAD(P)-binding Rossmann-fold domains"/>
    <property type="match status" value="2"/>
</dbReference>
<sequence>MGATGRGRDAIGGFPTDRGWDLDALYHPDPDTPGTCYAREGGFLAGAADFEPGFFRISPREATAMDPQQRLLLEVAWEALERAGLDPTAAGDVGVFTGVMSHDYATRLPRAPEGSEGYFANGSAGSIASGRVAFTLGLEGPAVTVDTACSSSLVALHLAANALRQGDCKLALAGGVTVLATPNMLIEAARSRGLASDGRCKAFSDAADGAGFSEGAGMLLLERLCDARRLGHPVLALVRGTAINQDGASSGLTAPNGPAQQRVIRAALADAGLDTSDVDVVEAHGTGTALGDPIEAQAILATYGQGRERPLWLGSLKSNIGHTQAAAGVGGVIKAVLALRHGQLPRTLHAATASSKVDWTAGRVALLTEPVAWPAVEGRSRRAGVSSFGASGTNAHAIVEEAPAPDQPGGDVPGVLPFLLSARDEPALRALAGDLAEDIAGAGTRLVDVAHTLAHGRARFAERAVIAASGRTDLVAQLRALAAGTHPDAVRATAREGVRRPVFVFPGQGSQWLGMGLELWDSSPVFASSMDACAVALAPYVDWDLRSVLADELALARVDVVQPALFAVMVSLAALWRSFGVEPAAVVGHSQGEIAAACVAGGLSLGDAARVVALRSRAITRLAGRGGMVSVPLPLDGIDLGGLSVAAVNGPESVVLSGDAAAVEAFLAGEPRARRVNVDYASHSAHVEAVEDDILAALAGIVPLPARVPFHSTVTGAAVDTTELDADYWYRNLRQTVRFADAVEGLAGSLFVEVSAHPVLTAALPPDAAATGTLRRGEGGPARFGRSVAEVWAHGGAVDAAALLGTAAGRLVTLPTYPFQRQRYWLDAPPLGDWATGLGLGATGHPLLGAAVSVAGGDGYVFTGRLSRHTHAWLVDHAVGGTVLLPGTALVELLLRAGRAVGCPAVEELAIPVPVELPGHGALQVQVSVDPPAADGRRAATIWARPEGPDEPWTEHATGRLAPAGAGAFRVPGGAWPPVGAEPVDLPALRERLAGGGFAYGPAFAGLRGLWRAGDELFADVRLPRDLEGDADRYAVHPALLDAVLQAMAAFTAADEPGRLPFSFSDVAVDVHGAAALRARLTLLAGGGVTVAVAEPSGRPVATIGSLVTRPVRASTLPLHRIAWEPATAGVAGEWARAGSLDELRGPVPATVVVPAPVDVSGGLVAGVHAAAGWALETVRRWLAEPRFAGSRLVVHTAGAVEPTGDEGVAAAAVWGFVRSAATEHPGRFALVDAASADELRVALAAVAGGVTEVAVQDGRALAPRLRAVTAPAEAGDGHAVGDGVAVVTGARGVLGGLVARHLVESGTARRLLLLSRQPATELAAELAARGAEAEAVACDVADRDALAATLAERSVSLVVHAAGVLDDGVVTSLSGAQVTRVLRPKLDAAAHLDALTGAPLVLFSSAAATFGAPGQANYAAANAALDALAARRRAQGRPAVSIAWGLWDERGGMTAHLGEADLARMAEGGVTPLSTADGLALFDAAVAGGQPRVVAARLDRARVRLAGTSGGGQRPRAVAAAPPGESAEAGLGAGTAPLELVRAQVAGVLRHASADAVAPDRAFRDLGFDSLTAVELRNRLTTATGLRLPATLIFDHPTPAAVAAYLAERFAGAGVGDRAGAGAALAPGAPSAVTDEPIAVVGMACRYPGGVRTPDDLWRLVAGGVDATGDFPTDRGWDLDALYDPDPEHPGTTYARRGGFLADPGRFDAAFFGISPREALAMDPQQRLLLEVAWEAFEAAGVDPTSVRGSRTGVFAGVMYHDYATRLATVPEEVEGFLGTGGSSSVVSGRVAYALGLEGPALTVDTACSSSLVALHLAAQALRRGECDAALAGGVTVLATPRLFTEFSRQRGLSPDGRCRAFGAGADGAGFAEGAGVLLLERLSDARRDGHPVLALLRGSAVNSDGASNGLTAPHGPSQQRVIRQALASGGLGASDVDAVEAHGTGTTLGDPIEAQAVIATYGTGRPDDRPLWLGSVKSNLGHTQAAAGVAGVIKMVLALRHGELPRTLHADEPSPHVDWSAGAVRLLTAPVPWAANGRPRRAAVSSFGVSGTNAHVIVEQPPAPAPASTRAPASAPATGGTALPFVLSARSDGALRAQASQLADTLAAAGPRPVDVAHTLAAGRAALEYRTVAVASTADELVHALRTPAPPALPATPKRAVFVFPGQGSQWPGMGLDLWDSSPVFGDTMRACAEALAPTWTGICARHWRTRSRWSGSTWCSRRCSR</sequence>
<evidence type="ECO:0000256" key="2">
    <source>
        <dbReference type="ARBA" id="ARBA00022553"/>
    </source>
</evidence>
<dbReference type="Pfam" id="PF00698">
    <property type="entry name" value="Acyl_transf_1"/>
    <property type="match status" value="2"/>
</dbReference>
<dbReference type="SMART" id="SM00823">
    <property type="entry name" value="PKS_PP"/>
    <property type="match status" value="1"/>
</dbReference>
<gene>
    <name evidence="11" type="ORF">Psuf_066800</name>
</gene>
<reference evidence="11 12" key="2">
    <citation type="submission" date="2020-03" db="EMBL/GenBank/DDBJ databases">
        <authorList>
            <person name="Ichikawa N."/>
            <person name="Kimura A."/>
            <person name="Kitahashi Y."/>
            <person name="Uohara A."/>
        </authorList>
    </citation>
    <scope>NUCLEOTIDE SEQUENCE [LARGE SCALE GENOMIC DNA]</scope>
    <source>
        <strain evidence="11 12">NBRC 105367</strain>
    </source>
</reference>
<feature type="domain" description="Carrier" evidence="8">
    <location>
        <begin position="1536"/>
        <end position="1611"/>
    </location>
</feature>
<dbReference type="CDD" id="cd00833">
    <property type="entry name" value="PKS"/>
    <property type="match status" value="2"/>
</dbReference>
<dbReference type="SMART" id="SM00826">
    <property type="entry name" value="PKS_DH"/>
    <property type="match status" value="1"/>
</dbReference>
<organism evidence="11 12">
    <name type="scientific">Phytohabitans suffuscus</name>
    <dbReference type="NCBI Taxonomy" id="624315"/>
    <lineage>
        <taxon>Bacteria</taxon>
        <taxon>Bacillati</taxon>
        <taxon>Actinomycetota</taxon>
        <taxon>Actinomycetes</taxon>
        <taxon>Micromonosporales</taxon>
        <taxon>Micromonosporaceae</taxon>
    </lineage>
</organism>
<dbReference type="SUPFAM" id="SSF55048">
    <property type="entry name" value="Probable ACP-binding domain of malonyl-CoA ACP transacylase"/>
    <property type="match status" value="1"/>
</dbReference>
<dbReference type="InterPro" id="IPR057326">
    <property type="entry name" value="KR_dom"/>
</dbReference>
<dbReference type="InterPro" id="IPR020807">
    <property type="entry name" value="PKS_DH"/>
</dbReference>
<dbReference type="PROSITE" id="PS50075">
    <property type="entry name" value="CARRIER"/>
    <property type="match status" value="1"/>
</dbReference>
<dbReference type="SMART" id="SM00825">
    <property type="entry name" value="PKS_KS"/>
    <property type="match status" value="2"/>
</dbReference>
<dbReference type="Pfam" id="PF14765">
    <property type="entry name" value="PS-DH"/>
    <property type="match status" value="1"/>
</dbReference>
<dbReference type="InterPro" id="IPR009081">
    <property type="entry name" value="PP-bd_ACP"/>
</dbReference>
<dbReference type="Pfam" id="PF08659">
    <property type="entry name" value="KR"/>
    <property type="match status" value="1"/>
</dbReference>
<dbReference type="InterPro" id="IPR018201">
    <property type="entry name" value="Ketoacyl_synth_AS"/>
</dbReference>
<dbReference type="Gene3D" id="3.40.47.10">
    <property type="match status" value="2"/>
</dbReference>
<dbReference type="Proteomes" id="UP000503011">
    <property type="component" value="Chromosome"/>
</dbReference>
<dbReference type="Pfam" id="PF16197">
    <property type="entry name" value="KAsynt_C_assoc"/>
    <property type="match status" value="2"/>
</dbReference>
<feature type="region of interest" description="Disordered" evidence="7">
    <location>
        <begin position="1507"/>
        <end position="1530"/>
    </location>
</feature>
<dbReference type="Gene3D" id="3.30.70.3290">
    <property type="match status" value="2"/>
</dbReference>
<dbReference type="InterPro" id="IPR049551">
    <property type="entry name" value="PKS_DH_C"/>
</dbReference>
<feature type="domain" description="PKS/mFAS DH" evidence="10">
    <location>
        <begin position="845"/>
        <end position="1118"/>
    </location>
</feature>
<dbReference type="Pfam" id="PF00109">
    <property type="entry name" value="ketoacyl-synt"/>
    <property type="match status" value="2"/>
</dbReference>
<dbReference type="InterPro" id="IPR014031">
    <property type="entry name" value="Ketoacyl_synth_C"/>
</dbReference>
<dbReference type="InterPro" id="IPR013968">
    <property type="entry name" value="PKS_KR"/>
</dbReference>
<dbReference type="Gene3D" id="3.10.129.110">
    <property type="entry name" value="Polyketide synthase dehydratase"/>
    <property type="match status" value="1"/>
</dbReference>
<evidence type="ECO:0000256" key="1">
    <source>
        <dbReference type="ARBA" id="ARBA00022450"/>
    </source>
</evidence>
<evidence type="ECO:0000256" key="4">
    <source>
        <dbReference type="ARBA" id="ARBA00023268"/>
    </source>
</evidence>
<dbReference type="InterPro" id="IPR020841">
    <property type="entry name" value="PKS_Beta-ketoAc_synthase_dom"/>
</dbReference>
<dbReference type="SMART" id="SM00822">
    <property type="entry name" value="PKS_KR"/>
    <property type="match status" value="1"/>
</dbReference>
<feature type="region of interest" description="N-terminal hotdog fold" evidence="6">
    <location>
        <begin position="845"/>
        <end position="968"/>
    </location>
</feature>
<evidence type="ECO:0000313" key="12">
    <source>
        <dbReference type="Proteomes" id="UP000503011"/>
    </source>
</evidence>
<feature type="active site" description="Proton acceptor; for dehydratase activity" evidence="6">
    <location>
        <position position="877"/>
    </location>
</feature>
<feature type="region of interest" description="C-terminal hotdog fold" evidence="6">
    <location>
        <begin position="981"/>
        <end position="1118"/>
    </location>
</feature>
<dbReference type="PROSITE" id="PS52019">
    <property type="entry name" value="PKS_MFAS_DH"/>
    <property type="match status" value="1"/>
</dbReference>
<dbReference type="InterPro" id="IPR049900">
    <property type="entry name" value="PKS_mFAS_DH"/>
</dbReference>
<evidence type="ECO:0000256" key="5">
    <source>
        <dbReference type="ARBA" id="ARBA00023315"/>
    </source>
</evidence>
<dbReference type="SMART" id="SM00827">
    <property type="entry name" value="PKS_AT"/>
    <property type="match status" value="1"/>
</dbReference>
<dbReference type="KEGG" id="psuu:Psuf_066800"/>
<keyword evidence="12" id="KW-1185">Reference proteome</keyword>
<protein>
    <submittedName>
        <fullName evidence="11">Uncharacterized protein</fullName>
    </submittedName>
</protein>
<keyword evidence="4" id="KW-0511">Multifunctional enzyme</keyword>
<dbReference type="InterPro" id="IPR016039">
    <property type="entry name" value="Thiolase-like"/>
</dbReference>
<dbReference type="GO" id="GO:0031177">
    <property type="term" value="F:phosphopantetheine binding"/>
    <property type="evidence" value="ECO:0007669"/>
    <property type="project" value="InterPro"/>
</dbReference>
<dbReference type="FunFam" id="3.40.47.10:FF:000019">
    <property type="entry name" value="Polyketide synthase type I"/>
    <property type="match status" value="2"/>
</dbReference>
<proteinExistence type="predicted"/>
<dbReference type="InterPro" id="IPR014043">
    <property type="entry name" value="Acyl_transferase_dom"/>
</dbReference>
<dbReference type="InterPro" id="IPR042104">
    <property type="entry name" value="PKS_dehydratase_sf"/>
</dbReference>
<dbReference type="Pfam" id="PF21089">
    <property type="entry name" value="PKS_DH_N"/>
    <property type="match status" value="1"/>
</dbReference>
<dbReference type="SUPFAM" id="SSF53901">
    <property type="entry name" value="Thiolase-like"/>
    <property type="match status" value="2"/>
</dbReference>
<dbReference type="SUPFAM" id="SSF52151">
    <property type="entry name" value="FabD/lysophospholipase-like"/>
    <property type="match status" value="2"/>
</dbReference>
<feature type="domain" description="Ketosynthase family 3 (KS3)" evidence="9">
    <location>
        <begin position="1636"/>
        <end position="2062"/>
    </location>
</feature>
<evidence type="ECO:0000259" key="10">
    <source>
        <dbReference type="PROSITE" id="PS52019"/>
    </source>
</evidence>
<dbReference type="PROSITE" id="PS52004">
    <property type="entry name" value="KS3_2"/>
    <property type="match status" value="2"/>
</dbReference>
<dbReference type="InterPro" id="IPR049552">
    <property type="entry name" value="PKS_DH_N"/>
</dbReference>
<accession>A0A6F8YTA5</accession>
<dbReference type="CDD" id="cd08956">
    <property type="entry name" value="KR_3_FAS_SDR_x"/>
    <property type="match status" value="1"/>
</dbReference>
<feature type="domain" description="Ketosynthase family 3 (KS3)" evidence="9">
    <location>
        <begin position="1"/>
        <end position="401"/>
    </location>
</feature>
<dbReference type="InterPro" id="IPR016036">
    <property type="entry name" value="Malonyl_transacylase_ACP-bd"/>
</dbReference>
<evidence type="ECO:0000256" key="3">
    <source>
        <dbReference type="ARBA" id="ARBA00022679"/>
    </source>
</evidence>
<evidence type="ECO:0000313" key="11">
    <source>
        <dbReference type="EMBL" id="BCB89367.1"/>
    </source>
</evidence>
<dbReference type="InterPro" id="IPR036291">
    <property type="entry name" value="NAD(P)-bd_dom_sf"/>
</dbReference>
<dbReference type="PANTHER" id="PTHR43775">
    <property type="entry name" value="FATTY ACID SYNTHASE"/>
    <property type="match status" value="1"/>
</dbReference>
<dbReference type="Pfam" id="PF02801">
    <property type="entry name" value="Ketoacyl-synt_C"/>
    <property type="match status" value="2"/>
</dbReference>
<reference evidence="11 12" key="1">
    <citation type="submission" date="2020-03" db="EMBL/GenBank/DDBJ databases">
        <title>Whole genome shotgun sequence of Phytohabitans suffuscus NBRC 105367.</title>
        <authorList>
            <person name="Komaki H."/>
            <person name="Tamura T."/>
        </authorList>
    </citation>
    <scope>NUCLEOTIDE SEQUENCE [LARGE SCALE GENOMIC DNA]</scope>
    <source>
        <strain evidence="11 12">NBRC 105367</strain>
    </source>
</reference>
<dbReference type="FunFam" id="1.10.1200.10:FF:000007">
    <property type="entry name" value="Probable polyketide synthase pks17"/>
    <property type="match status" value="1"/>
</dbReference>
<feature type="active site" description="Proton donor; for dehydratase activity" evidence="6">
    <location>
        <position position="1042"/>
    </location>
</feature>
<dbReference type="SUPFAM" id="SSF47336">
    <property type="entry name" value="ACP-like"/>
    <property type="match status" value="1"/>
</dbReference>
<evidence type="ECO:0000256" key="7">
    <source>
        <dbReference type="SAM" id="MobiDB-lite"/>
    </source>
</evidence>
<evidence type="ECO:0000259" key="9">
    <source>
        <dbReference type="PROSITE" id="PS52004"/>
    </source>
</evidence>
<dbReference type="PROSITE" id="PS00012">
    <property type="entry name" value="PHOSPHOPANTETHEINE"/>
    <property type="match status" value="1"/>
</dbReference>
<dbReference type="GO" id="GO:0006633">
    <property type="term" value="P:fatty acid biosynthetic process"/>
    <property type="evidence" value="ECO:0007669"/>
    <property type="project" value="InterPro"/>
</dbReference>
<dbReference type="PANTHER" id="PTHR43775:SF51">
    <property type="entry name" value="INACTIVE PHENOLPHTHIOCEROL SYNTHESIS POLYKETIDE SYNTHASE TYPE I PKS1-RELATED"/>
    <property type="match status" value="1"/>
</dbReference>
<dbReference type="Gene3D" id="3.40.50.720">
    <property type="entry name" value="NAD(P)-binding Rossmann-like Domain"/>
    <property type="match status" value="1"/>
</dbReference>
<dbReference type="PROSITE" id="PS00606">
    <property type="entry name" value="KS3_1"/>
    <property type="match status" value="2"/>
</dbReference>
<dbReference type="InterPro" id="IPR020806">
    <property type="entry name" value="PKS_PP-bd"/>
</dbReference>
<dbReference type="InterPro" id="IPR036736">
    <property type="entry name" value="ACP-like_sf"/>
</dbReference>
<keyword evidence="5" id="KW-0012">Acyltransferase</keyword>
<evidence type="ECO:0000259" key="8">
    <source>
        <dbReference type="PROSITE" id="PS50075"/>
    </source>
</evidence>
<name>A0A6F8YTA5_9ACTN</name>
<keyword evidence="1" id="KW-0596">Phosphopantetheine</keyword>
<dbReference type="Gene3D" id="1.10.1200.10">
    <property type="entry name" value="ACP-like"/>
    <property type="match status" value="1"/>
</dbReference>
<keyword evidence="3" id="KW-0808">Transferase</keyword>
<dbReference type="GO" id="GO:0004312">
    <property type="term" value="F:fatty acid synthase activity"/>
    <property type="evidence" value="ECO:0007669"/>
    <property type="project" value="TreeGrafter"/>
</dbReference>
<dbReference type="InterPro" id="IPR032821">
    <property type="entry name" value="PKS_assoc"/>
</dbReference>
<keyword evidence="2" id="KW-0597">Phosphoprotein</keyword>
<dbReference type="SMART" id="SM01294">
    <property type="entry name" value="PKS_PP_betabranch"/>
    <property type="match status" value="1"/>
</dbReference>
<dbReference type="InterPro" id="IPR006162">
    <property type="entry name" value="Ppantetheine_attach_site"/>
</dbReference>
<dbReference type="InterPro" id="IPR050091">
    <property type="entry name" value="PKS_NRPS_Biosynth_Enz"/>
</dbReference>
<dbReference type="InterPro" id="IPR016035">
    <property type="entry name" value="Acyl_Trfase/lysoPLipase"/>
</dbReference>